<dbReference type="RefSeq" id="WP_374216772.1">
    <property type="nucleotide sequence ID" value="NZ_JAXOVW010000004.1"/>
</dbReference>
<evidence type="ECO:0000313" key="3">
    <source>
        <dbReference type="EMBL" id="MDZ5606166.1"/>
    </source>
</evidence>
<reference evidence="4" key="1">
    <citation type="submission" date="2023-11" db="EMBL/GenBank/DDBJ databases">
        <title>Genome Sequence of Bacillus pseudomycoides stain BUPM19.</title>
        <authorList>
            <person name="Farhat A."/>
        </authorList>
    </citation>
    <scope>NUCLEOTIDE SEQUENCE [LARGE SCALE GENOMIC DNA]</scope>
    <source>
        <strain evidence="4">BUPM19</strain>
    </source>
</reference>
<evidence type="ECO:0008006" key="5">
    <source>
        <dbReference type="Google" id="ProtNLM"/>
    </source>
</evidence>
<dbReference type="EMBL" id="JAXOVW010000004">
    <property type="protein sequence ID" value="MDZ5606166.1"/>
    <property type="molecule type" value="Genomic_DNA"/>
</dbReference>
<evidence type="ECO:0000256" key="1">
    <source>
        <dbReference type="SAM" id="MobiDB-lite"/>
    </source>
</evidence>
<keyword evidence="2" id="KW-0812">Transmembrane</keyword>
<feature type="region of interest" description="Disordered" evidence="1">
    <location>
        <begin position="43"/>
        <end position="64"/>
    </location>
</feature>
<proteinExistence type="predicted"/>
<keyword evidence="2" id="KW-1133">Transmembrane helix</keyword>
<gene>
    <name evidence="3" type="ORF">U2I54_03350</name>
</gene>
<name>A0ABU5JRV9_9BACI</name>
<protein>
    <recommendedName>
        <fullName evidence="5">OadG family protein</fullName>
    </recommendedName>
</protein>
<organism evidence="3 4">
    <name type="scientific">Bacillus bingmayongensis</name>
    <dbReference type="NCBI Taxonomy" id="1150157"/>
    <lineage>
        <taxon>Bacteria</taxon>
        <taxon>Bacillati</taxon>
        <taxon>Bacillota</taxon>
        <taxon>Bacilli</taxon>
        <taxon>Bacillales</taxon>
        <taxon>Bacillaceae</taxon>
        <taxon>Bacillus</taxon>
    </lineage>
</organism>
<feature type="region of interest" description="Disordered" evidence="1">
    <location>
        <begin position="88"/>
        <end position="110"/>
    </location>
</feature>
<keyword evidence="4" id="KW-1185">Reference proteome</keyword>
<accession>A0ABU5JRV9</accession>
<evidence type="ECO:0000313" key="4">
    <source>
        <dbReference type="Proteomes" id="UP001291930"/>
    </source>
</evidence>
<dbReference type="Proteomes" id="UP001291930">
    <property type="component" value="Unassembled WGS sequence"/>
</dbReference>
<keyword evidence="2" id="KW-0472">Membrane</keyword>
<comment type="caution">
    <text evidence="3">The sequence shown here is derived from an EMBL/GenBank/DDBJ whole genome shotgun (WGS) entry which is preliminary data.</text>
</comment>
<evidence type="ECO:0000256" key="2">
    <source>
        <dbReference type="SAM" id="Phobius"/>
    </source>
</evidence>
<feature type="transmembrane region" description="Helical" evidence="2">
    <location>
        <begin position="7"/>
        <end position="28"/>
    </location>
</feature>
<sequence length="110" mass="12043">MTEILDLVLYCILFILIVSIACFILLVLMKIFGKPMNKHRSVEKELKQHSSTTDTVGHKDSNITTKDAEAEWMDAVMTATFVTAAMKSASENESVDHDSDTGGDGSDSSN</sequence>